<dbReference type="AlphaFoldDB" id="A0AAN7KEP4"/>
<dbReference type="EMBL" id="JAXQNO010000024">
    <property type="protein sequence ID" value="KAK4762367.1"/>
    <property type="molecule type" value="Genomic_DNA"/>
</dbReference>
<evidence type="ECO:0000313" key="3">
    <source>
        <dbReference type="Proteomes" id="UP001346149"/>
    </source>
</evidence>
<comment type="caution">
    <text evidence="2">The sequence shown here is derived from an EMBL/GenBank/DDBJ whole genome shotgun (WGS) entry which is preliminary data.</text>
</comment>
<dbReference type="Proteomes" id="UP001346149">
    <property type="component" value="Unassembled WGS sequence"/>
</dbReference>
<evidence type="ECO:0000256" key="1">
    <source>
        <dbReference type="SAM" id="MobiDB-lite"/>
    </source>
</evidence>
<evidence type="ECO:0000313" key="2">
    <source>
        <dbReference type="EMBL" id="KAK4762367.1"/>
    </source>
</evidence>
<feature type="compositionally biased region" description="Low complexity" evidence="1">
    <location>
        <begin position="95"/>
        <end position="118"/>
    </location>
</feature>
<organism evidence="2 3">
    <name type="scientific">Trapa natans</name>
    <name type="common">Water chestnut</name>
    <dbReference type="NCBI Taxonomy" id="22666"/>
    <lineage>
        <taxon>Eukaryota</taxon>
        <taxon>Viridiplantae</taxon>
        <taxon>Streptophyta</taxon>
        <taxon>Embryophyta</taxon>
        <taxon>Tracheophyta</taxon>
        <taxon>Spermatophyta</taxon>
        <taxon>Magnoliopsida</taxon>
        <taxon>eudicotyledons</taxon>
        <taxon>Gunneridae</taxon>
        <taxon>Pentapetalae</taxon>
        <taxon>rosids</taxon>
        <taxon>malvids</taxon>
        <taxon>Myrtales</taxon>
        <taxon>Lythraceae</taxon>
        <taxon>Trapa</taxon>
    </lineage>
</organism>
<feature type="region of interest" description="Disordered" evidence="1">
    <location>
        <begin position="71"/>
        <end position="125"/>
    </location>
</feature>
<protein>
    <submittedName>
        <fullName evidence="2">Uncharacterized protein</fullName>
    </submittedName>
</protein>
<gene>
    <name evidence="2" type="ORF">SAY86_008135</name>
</gene>
<reference evidence="2 3" key="1">
    <citation type="journal article" date="2023" name="Hortic Res">
        <title>Pangenome of water caltrop reveals structural variations and asymmetric subgenome divergence after allopolyploidization.</title>
        <authorList>
            <person name="Zhang X."/>
            <person name="Chen Y."/>
            <person name="Wang L."/>
            <person name="Yuan Y."/>
            <person name="Fang M."/>
            <person name="Shi L."/>
            <person name="Lu R."/>
            <person name="Comes H.P."/>
            <person name="Ma Y."/>
            <person name="Chen Y."/>
            <person name="Huang G."/>
            <person name="Zhou Y."/>
            <person name="Zheng Z."/>
            <person name="Qiu Y."/>
        </authorList>
    </citation>
    <scope>NUCLEOTIDE SEQUENCE [LARGE SCALE GENOMIC DNA]</scope>
    <source>
        <strain evidence="2">F231</strain>
    </source>
</reference>
<keyword evidence="3" id="KW-1185">Reference proteome</keyword>
<proteinExistence type="predicted"/>
<sequence length="125" mass="14321">MDSQSAALLVPTHVSRHLTFSPPKSEKILTKSQFVRRYKIVNLISIERKRCRPRIPAWPHSRSRRRRWLDELPESDRAPARGVHNGVLGQLLMVSSRSSTSSSRSSPPPTWWSSPASHSPHEPRR</sequence>
<accession>A0AAN7KEP4</accession>
<name>A0AAN7KEP4_TRANT</name>